<feature type="non-terminal residue" evidence="2">
    <location>
        <position position="63"/>
    </location>
</feature>
<comment type="caution">
    <text evidence="2">The sequence shown here is derived from an EMBL/GenBank/DDBJ whole genome shotgun (WGS) entry which is preliminary data.</text>
</comment>
<feature type="signal peptide" evidence="1">
    <location>
        <begin position="1"/>
        <end position="20"/>
    </location>
</feature>
<proteinExistence type="predicted"/>
<name>A0ABD0QMB4_CIRMR</name>
<evidence type="ECO:0000256" key="1">
    <source>
        <dbReference type="SAM" id="SignalP"/>
    </source>
</evidence>
<dbReference type="EMBL" id="JAMKFB020000008">
    <property type="protein sequence ID" value="KAL0186972.1"/>
    <property type="molecule type" value="Genomic_DNA"/>
</dbReference>
<organism evidence="2 3">
    <name type="scientific">Cirrhinus mrigala</name>
    <name type="common">Mrigala</name>
    <dbReference type="NCBI Taxonomy" id="683832"/>
    <lineage>
        <taxon>Eukaryota</taxon>
        <taxon>Metazoa</taxon>
        <taxon>Chordata</taxon>
        <taxon>Craniata</taxon>
        <taxon>Vertebrata</taxon>
        <taxon>Euteleostomi</taxon>
        <taxon>Actinopterygii</taxon>
        <taxon>Neopterygii</taxon>
        <taxon>Teleostei</taxon>
        <taxon>Ostariophysi</taxon>
        <taxon>Cypriniformes</taxon>
        <taxon>Cyprinidae</taxon>
        <taxon>Labeoninae</taxon>
        <taxon>Labeonini</taxon>
        <taxon>Cirrhinus</taxon>
    </lineage>
</organism>
<sequence>NASVPLLMPLLTLMERPVVTFEGMDIWESNDQGCEIMFRHLEGARAVARNADTYTCNAQRILQ</sequence>
<gene>
    <name evidence="2" type="ORF">M9458_018642</name>
</gene>
<dbReference type="InterPro" id="IPR051853">
    <property type="entry name" value="SH2-Ras-GEF_adapter"/>
</dbReference>
<feature type="non-terminal residue" evidence="2">
    <location>
        <position position="1"/>
    </location>
</feature>
<dbReference type="PANTHER" id="PTHR14247">
    <property type="entry name" value="BREAST CANCER ANTI-ESTROGEN RESISTANCE PROTEIN 3 HOMOLOG-LIKE PROTEIN"/>
    <property type="match status" value="1"/>
</dbReference>
<protein>
    <submittedName>
        <fullName evidence="2">Uncharacterized protein</fullName>
    </submittedName>
</protein>
<dbReference type="AlphaFoldDB" id="A0ABD0QMB4"/>
<dbReference type="PANTHER" id="PTHR14247:SF10">
    <property type="entry name" value="BREAST CANCER ANTI-ESTROGEN RESISTANCE PROTEIN 3"/>
    <property type="match status" value="1"/>
</dbReference>
<feature type="chain" id="PRO_5044823734" evidence="1">
    <location>
        <begin position="21"/>
        <end position="63"/>
    </location>
</feature>
<evidence type="ECO:0000313" key="3">
    <source>
        <dbReference type="Proteomes" id="UP001529510"/>
    </source>
</evidence>
<accession>A0ABD0QMB4</accession>
<dbReference type="Proteomes" id="UP001529510">
    <property type="component" value="Unassembled WGS sequence"/>
</dbReference>
<dbReference type="Gene3D" id="1.10.840.10">
    <property type="entry name" value="Ras guanine-nucleotide exchange factors catalytic domain"/>
    <property type="match status" value="1"/>
</dbReference>
<keyword evidence="3" id="KW-1185">Reference proteome</keyword>
<keyword evidence="1" id="KW-0732">Signal</keyword>
<evidence type="ECO:0000313" key="2">
    <source>
        <dbReference type="EMBL" id="KAL0186972.1"/>
    </source>
</evidence>
<dbReference type="InterPro" id="IPR036964">
    <property type="entry name" value="RASGEF_cat_dom_sf"/>
</dbReference>
<reference evidence="2 3" key="1">
    <citation type="submission" date="2024-05" db="EMBL/GenBank/DDBJ databases">
        <title>Genome sequencing and assembly of Indian major carp, Cirrhinus mrigala (Hamilton, 1822).</title>
        <authorList>
            <person name="Mohindra V."/>
            <person name="Chowdhury L.M."/>
            <person name="Lal K."/>
            <person name="Jena J.K."/>
        </authorList>
    </citation>
    <scope>NUCLEOTIDE SEQUENCE [LARGE SCALE GENOMIC DNA]</scope>
    <source>
        <strain evidence="2">CM1030</strain>
        <tissue evidence="2">Blood</tissue>
    </source>
</reference>